<organism evidence="4 7">
    <name type="scientific">Frederiksenia canicola</name>
    <dbReference type="NCBI Taxonomy" id="123824"/>
    <lineage>
        <taxon>Bacteria</taxon>
        <taxon>Pseudomonadati</taxon>
        <taxon>Pseudomonadota</taxon>
        <taxon>Gammaproteobacteria</taxon>
        <taxon>Pasteurellales</taxon>
        <taxon>Pasteurellaceae</taxon>
        <taxon>Frederiksenia</taxon>
    </lineage>
</organism>
<evidence type="ECO:0000256" key="2">
    <source>
        <dbReference type="ARBA" id="ARBA00022679"/>
    </source>
</evidence>
<evidence type="ECO:0000313" key="6">
    <source>
        <dbReference type="Proteomes" id="UP000276901"/>
    </source>
</evidence>
<sequence>MISIIMPTYNCAEYLDRSISSVLRQTYANWELIIIDDGSTDESESICNYYCSLDSRVKYYSQPINLGVSKARNLGIEKANGEYICFLDADDLYHHEFLSTLHNKIEGYDISYSGFIYKNGNSISESIDFTYTGNILKHYIELVSEQKHPLCICSLLVRKDLIITRNLFFSSSKNGEDTEFIIKLLESANANYSKKRLFTYLQGRIGSATTSNKIENQILSVLDSYKRVYEYLDDKNKFLAAKLIEAEITYHVKNLTKKRLFRNRKILLSILRWAFKNKKIIQG</sequence>
<name>A0AAE7C2D2_9PAST</name>
<dbReference type="InterPro" id="IPR029044">
    <property type="entry name" value="Nucleotide-diphossugar_trans"/>
</dbReference>
<dbReference type="PANTHER" id="PTHR22916">
    <property type="entry name" value="GLYCOSYLTRANSFERASE"/>
    <property type="match status" value="1"/>
</dbReference>
<accession>A0AAE7C2D2</accession>
<keyword evidence="6" id="KW-1185">Reference proteome</keyword>
<dbReference type="SUPFAM" id="SSF53448">
    <property type="entry name" value="Nucleotide-diphospho-sugar transferases"/>
    <property type="match status" value="1"/>
</dbReference>
<evidence type="ECO:0000259" key="3">
    <source>
        <dbReference type="Pfam" id="PF00535"/>
    </source>
</evidence>
<evidence type="ECO:0000256" key="1">
    <source>
        <dbReference type="ARBA" id="ARBA00022676"/>
    </source>
</evidence>
<dbReference type="Proteomes" id="UP000276901">
    <property type="component" value="Unassembled WGS sequence"/>
</dbReference>
<dbReference type="EMBL" id="CP015029">
    <property type="protein sequence ID" value="QIM65042.1"/>
    <property type="molecule type" value="Genomic_DNA"/>
</dbReference>
<evidence type="ECO:0000313" key="5">
    <source>
        <dbReference type="EMBL" id="RPE96545.1"/>
    </source>
</evidence>
<dbReference type="CDD" id="cd00761">
    <property type="entry name" value="Glyco_tranf_GTA_type"/>
    <property type="match status" value="1"/>
</dbReference>
<reference evidence="4 7" key="1">
    <citation type="submission" date="2016-03" db="EMBL/GenBank/DDBJ databases">
        <authorList>
            <person name="Hansen M.J."/>
            <person name="Bojesen A.M."/>
            <person name="Planet P."/>
        </authorList>
    </citation>
    <scope>NUCLEOTIDE SEQUENCE [LARGE SCALE GENOMIC DNA]</scope>
    <source>
        <strain evidence="4 7">HPA 21</strain>
    </source>
</reference>
<dbReference type="GO" id="GO:0016758">
    <property type="term" value="F:hexosyltransferase activity"/>
    <property type="evidence" value="ECO:0007669"/>
    <property type="project" value="UniProtKB-ARBA"/>
</dbReference>
<dbReference type="AlphaFoldDB" id="A0AAE7C2D2"/>
<dbReference type="Pfam" id="PF00535">
    <property type="entry name" value="Glycos_transf_2"/>
    <property type="match status" value="1"/>
</dbReference>
<protein>
    <submittedName>
        <fullName evidence="5">Glycosyltransferase involved in cell wall biosynthesis</fullName>
    </submittedName>
</protein>
<keyword evidence="2" id="KW-0808">Transferase</keyword>
<feature type="domain" description="Glycosyltransferase 2-like" evidence="3">
    <location>
        <begin position="3"/>
        <end position="122"/>
    </location>
</feature>
<dbReference type="Proteomes" id="UP000502287">
    <property type="component" value="Chromosome"/>
</dbReference>
<dbReference type="EMBL" id="RKQT01000001">
    <property type="protein sequence ID" value="RPE96545.1"/>
    <property type="molecule type" value="Genomic_DNA"/>
</dbReference>
<evidence type="ECO:0000313" key="7">
    <source>
        <dbReference type="Proteomes" id="UP000502287"/>
    </source>
</evidence>
<dbReference type="InterPro" id="IPR001173">
    <property type="entry name" value="Glyco_trans_2-like"/>
</dbReference>
<proteinExistence type="predicted"/>
<dbReference type="PANTHER" id="PTHR22916:SF51">
    <property type="entry name" value="GLYCOSYLTRANSFERASE EPSH-RELATED"/>
    <property type="match status" value="1"/>
</dbReference>
<evidence type="ECO:0000313" key="4">
    <source>
        <dbReference type="EMBL" id="QIM65042.1"/>
    </source>
</evidence>
<keyword evidence="1" id="KW-0328">Glycosyltransferase</keyword>
<gene>
    <name evidence="4" type="ORF">A4G17_06140</name>
    <name evidence="5" type="ORF">EDC49_0940</name>
</gene>
<reference evidence="5 6" key="2">
    <citation type="submission" date="2018-11" db="EMBL/GenBank/DDBJ databases">
        <title>Genomic Encyclopedia of Type Strains, Phase IV (KMG-IV): sequencing the most valuable type-strain genomes for metagenomic binning, comparative biology and taxonomic classification.</title>
        <authorList>
            <person name="Goeker M."/>
        </authorList>
    </citation>
    <scope>NUCLEOTIDE SEQUENCE [LARGE SCALE GENOMIC DNA]</scope>
    <source>
        <strain evidence="5 6">DSM 25797</strain>
    </source>
</reference>
<dbReference type="Gene3D" id="3.90.550.10">
    <property type="entry name" value="Spore Coat Polysaccharide Biosynthesis Protein SpsA, Chain A"/>
    <property type="match status" value="1"/>
</dbReference>
<dbReference type="KEGG" id="fcl:A4G17_06140"/>